<dbReference type="PANTHER" id="PTHR38011:SF12">
    <property type="entry name" value="BIFUNCTIONAL DEAMINASE-REDUCTASE DOMAIN PROTEIN"/>
    <property type="match status" value="1"/>
</dbReference>
<dbReference type="Proteomes" id="UP000247832">
    <property type="component" value="Unassembled WGS sequence"/>
</dbReference>
<dbReference type="Pfam" id="PF01872">
    <property type="entry name" value="RibD_C"/>
    <property type="match status" value="1"/>
</dbReference>
<gene>
    <name evidence="2" type="ORF">CVV68_07830</name>
</gene>
<feature type="domain" description="Bacterial bifunctional deaminase-reductase C-terminal" evidence="1">
    <location>
        <begin position="4"/>
        <end position="189"/>
    </location>
</feature>
<comment type="caution">
    <text evidence="2">The sequence shown here is derived from an EMBL/GenBank/DDBJ whole genome shotgun (WGS) entry which is preliminary data.</text>
</comment>
<dbReference type="RefSeq" id="WP_110500432.1">
    <property type="nucleotide sequence ID" value="NZ_QJVD01000006.1"/>
</dbReference>
<dbReference type="InterPro" id="IPR024072">
    <property type="entry name" value="DHFR-like_dom_sf"/>
</dbReference>
<evidence type="ECO:0000313" key="3">
    <source>
        <dbReference type="Proteomes" id="UP000247832"/>
    </source>
</evidence>
<evidence type="ECO:0000259" key="1">
    <source>
        <dbReference type="Pfam" id="PF01872"/>
    </source>
</evidence>
<dbReference type="SUPFAM" id="SSF53597">
    <property type="entry name" value="Dihydrofolate reductase-like"/>
    <property type="match status" value="1"/>
</dbReference>
<dbReference type="OrthoDB" id="2313602at2"/>
<sequence length="209" mass="22293">MTMVNCDIGLSLDGFVAGPHQSLEHPMGEGADTILHTWMFDQPDANAPEMAAITDAGAFIMGRNMFGPVRGPWETWDVEGKGPWRGWWGGNPPYHAPVIVLSHHARDPLVMEGGTTFSFVTDGIEAALEQARTAAGGLDVAVAGGAATVNQFLAAGLIDELRLHLAPVVLGSGERLFAGLPRLEFVQVGARATELVTHLTYRRASVIGR</sequence>
<keyword evidence="3" id="KW-1185">Reference proteome</keyword>
<dbReference type="InterPro" id="IPR050765">
    <property type="entry name" value="Riboflavin_Biosynth_HTPR"/>
</dbReference>
<name>A0A2V5LWX0_9MICC</name>
<dbReference type="InterPro" id="IPR002734">
    <property type="entry name" value="RibDG_C"/>
</dbReference>
<dbReference type="EMBL" id="QJVD01000006">
    <property type="protein sequence ID" value="PYI68217.1"/>
    <property type="molecule type" value="Genomic_DNA"/>
</dbReference>
<dbReference type="Gene3D" id="3.40.430.10">
    <property type="entry name" value="Dihydrofolate Reductase, subunit A"/>
    <property type="match status" value="1"/>
</dbReference>
<dbReference type="GO" id="GO:0009231">
    <property type="term" value="P:riboflavin biosynthetic process"/>
    <property type="evidence" value="ECO:0007669"/>
    <property type="project" value="InterPro"/>
</dbReference>
<evidence type="ECO:0000313" key="2">
    <source>
        <dbReference type="EMBL" id="PYI68217.1"/>
    </source>
</evidence>
<organism evidence="2 3">
    <name type="scientific">Arthrobacter livingstonensis</name>
    <dbReference type="NCBI Taxonomy" id="670078"/>
    <lineage>
        <taxon>Bacteria</taxon>
        <taxon>Bacillati</taxon>
        <taxon>Actinomycetota</taxon>
        <taxon>Actinomycetes</taxon>
        <taxon>Micrococcales</taxon>
        <taxon>Micrococcaceae</taxon>
        <taxon>Arthrobacter</taxon>
    </lineage>
</organism>
<protein>
    <submittedName>
        <fullName evidence="2">5-amino-6-(5-phosphoribosylamino)uracil reductase</fullName>
    </submittedName>
</protein>
<proteinExistence type="predicted"/>
<dbReference type="GO" id="GO:0008703">
    <property type="term" value="F:5-amino-6-(5-phosphoribosylamino)uracil reductase activity"/>
    <property type="evidence" value="ECO:0007669"/>
    <property type="project" value="InterPro"/>
</dbReference>
<dbReference type="PANTHER" id="PTHR38011">
    <property type="entry name" value="DIHYDROFOLATE REDUCTASE FAMILY PROTEIN (AFU_ORTHOLOGUE AFUA_8G06820)"/>
    <property type="match status" value="1"/>
</dbReference>
<reference evidence="2 3" key="1">
    <citation type="submission" date="2018-05" db="EMBL/GenBank/DDBJ databases">
        <title>Genetic diversity of glacier-inhabiting Cryobacterium bacteria in China and description of Cryobacterium mengkeensis sp. nov. and Arthrobacter glacialis sp. nov.</title>
        <authorList>
            <person name="Liu Q."/>
            <person name="Xin Y.-H."/>
        </authorList>
    </citation>
    <scope>NUCLEOTIDE SEQUENCE [LARGE SCALE GENOMIC DNA]</scope>
    <source>
        <strain evidence="2 3">LI2</strain>
    </source>
</reference>
<accession>A0A2V5LWX0</accession>
<dbReference type="AlphaFoldDB" id="A0A2V5LWX0"/>